<evidence type="ECO:0000313" key="1">
    <source>
        <dbReference type="EMBL" id="MBB3968969.1"/>
    </source>
</evidence>
<reference evidence="2" key="2">
    <citation type="submission" date="2019-03" db="EMBL/GenBank/DDBJ databases">
        <authorList>
            <person name="Yan Y.-Q."/>
            <person name="Du Z.-J."/>
        </authorList>
    </citation>
    <scope>NUCLEOTIDE SEQUENCE</scope>
    <source>
        <strain evidence="2">PP-F2FG21</strain>
    </source>
</reference>
<dbReference type="Proteomes" id="UP000297248">
    <property type="component" value="Unassembled WGS sequence"/>
</dbReference>
<organism evidence="2 3">
    <name type="scientific">Mucilaginibacter phyllosphaerae</name>
    <dbReference type="NCBI Taxonomy" id="1812349"/>
    <lineage>
        <taxon>Bacteria</taxon>
        <taxon>Pseudomonadati</taxon>
        <taxon>Bacteroidota</taxon>
        <taxon>Sphingobacteriia</taxon>
        <taxon>Sphingobacteriales</taxon>
        <taxon>Sphingobacteriaceae</taxon>
        <taxon>Mucilaginibacter</taxon>
    </lineage>
</organism>
<sequence length="145" mass="16141">MFEKLFLLVKNNAEAAVINNPVVPQKYHEAVMNDASSSIIEVLKSQMESGKLKDLVKYFQFSAIYENPLINSAVNKFANKLNNFYNISTAEAMKIADGLIPPVMHQIMEQSKGEQNKEFALSAILSKISGNVTDMGLLLTQMRIA</sequence>
<evidence type="ECO:0000313" key="4">
    <source>
        <dbReference type="Proteomes" id="UP000583101"/>
    </source>
</evidence>
<protein>
    <submittedName>
        <fullName evidence="2">Uncharacterized protein</fullName>
    </submittedName>
</protein>
<dbReference type="OrthoDB" id="982085at2"/>
<dbReference type="RefSeq" id="WP_134335462.1">
    <property type="nucleotide sequence ID" value="NZ_BMCZ01000009.1"/>
</dbReference>
<dbReference type="AlphaFoldDB" id="A0A4Y8AGT2"/>
<dbReference type="EMBL" id="JACIEG010000002">
    <property type="protein sequence ID" value="MBB3968969.1"/>
    <property type="molecule type" value="Genomic_DNA"/>
</dbReference>
<accession>A0A4Y8AGT2</accession>
<comment type="caution">
    <text evidence="2">The sequence shown here is derived from an EMBL/GenBank/DDBJ whole genome shotgun (WGS) entry which is preliminary data.</text>
</comment>
<reference evidence="2 3" key="1">
    <citation type="journal article" date="2016" name="Int. J. Syst. Evol. Microbiol.">
        <title>Proposal of Mucilaginibacter phyllosphaerae sp. nov. isolated from the phyllosphere of Galium album.</title>
        <authorList>
            <person name="Aydogan E.L."/>
            <person name="Busse H.J."/>
            <person name="Moser G."/>
            <person name="Muller C."/>
            <person name="Kampfer P."/>
            <person name="Glaeser S.P."/>
        </authorList>
    </citation>
    <scope>NUCLEOTIDE SEQUENCE [LARGE SCALE GENOMIC DNA]</scope>
    <source>
        <strain evidence="2 3">PP-F2FG21</strain>
    </source>
</reference>
<proteinExistence type="predicted"/>
<name>A0A4Y8AGT2_9SPHI</name>
<evidence type="ECO:0000313" key="2">
    <source>
        <dbReference type="EMBL" id="TEW67409.1"/>
    </source>
</evidence>
<evidence type="ECO:0000313" key="3">
    <source>
        <dbReference type="Proteomes" id="UP000297248"/>
    </source>
</evidence>
<keyword evidence="4" id="KW-1185">Reference proteome</keyword>
<reference evidence="1 4" key="3">
    <citation type="submission" date="2020-08" db="EMBL/GenBank/DDBJ databases">
        <title>Genomic Encyclopedia of Type Strains, Phase IV (KMG-IV): sequencing the most valuable type-strain genomes for metagenomic binning, comparative biology and taxonomic classification.</title>
        <authorList>
            <person name="Goeker M."/>
        </authorList>
    </citation>
    <scope>NUCLEOTIDE SEQUENCE [LARGE SCALE GENOMIC DNA]</scope>
    <source>
        <strain evidence="1 4">DSM 100995</strain>
    </source>
</reference>
<dbReference type="EMBL" id="SNQG01000002">
    <property type="protein sequence ID" value="TEW67409.1"/>
    <property type="molecule type" value="Genomic_DNA"/>
</dbReference>
<dbReference type="Proteomes" id="UP000583101">
    <property type="component" value="Unassembled WGS sequence"/>
</dbReference>
<gene>
    <name evidence="2" type="ORF">E2R65_05315</name>
    <name evidence="1" type="ORF">GGR35_001561</name>
</gene>